<proteinExistence type="predicted"/>
<protein>
    <submittedName>
        <fullName evidence="1">Uncharacterized protein</fullName>
    </submittedName>
</protein>
<sequence length="43" mass="5050">MKFHLNVDLEASLQFVVHEFLFLSHQNLLDVMLSTDGIHLRQI</sequence>
<dbReference type="AlphaFoldDB" id="A0A377DN67"/>
<evidence type="ECO:0000313" key="2">
    <source>
        <dbReference type="Proteomes" id="UP000254429"/>
    </source>
</evidence>
<organism evidence="1 2">
    <name type="scientific">Escherichia coli</name>
    <dbReference type="NCBI Taxonomy" id="562"/>
    <lineage>
        <taxon>Bacteria</taxon>
        <taxon>Pseudomonadati</taxon>
        <taxon>Pseudomonadota</taxon>
        <taxon>Gammaproteobacteria</taxon>
        <taxon>Enterobacterales</taxon>
        <taxon>Enterobacteriaceae</taxon>
        <taxon>Escherichia</taxon>
    </lineage>
</organism>
<accession>A0A377DN67</accession>
<gene>
    <name evidence="1" type="ORF">NCTC8500_01287</name>
</gene>
<reference evidence="1 2" key="1">
    <citation type="submission" date="2018-06" db="EMBL/GenBank/DDBJ databases">
        <authorList>
            <consortium name="Pathogen Informatics"/>
            <person name="Doyle S."/>
        </authorList>
    </citation>
    <scope>NUCLEOTIDE SEQUENCE [LARGE SCALE GENOMIC DNA]</scope>
    <source>
        <strain evidence="1 2">NCTC8500</strain>
    </source>
</reference>
<name>A0A377DN67_ECOLX</name>
<evidence type="ECO:0000313" key="1">
    <source>
        <dbReference type="EMBL" id="STM37549.1"/>
    </source>
</evidence>
<dbReference type="Proteomes" id="UP000254429">
    <property type="component" value="Unassembled WGS sequence"/>
</dbReference>
<dbReference type="EMBL" id="UGFG01000001">
    <property type="protein sequence ID" value="STM37549.1"/>
    <property type="molecule type" value="Genomic_DNA"/>
</dbReference>